<protein>
    <submittedName>
        <fullName evidence="1">Uncharacterized protein</fullName>
    </submittedName>
</protein>
<evidence type="ECO:0000313" key="2">
    <source>
        <dbReference type="Proteomes" id="UP000241010"/>
    </source>
</evidence>
<gene>
    <name evidence="1" type="ORF">C5F48_08950</name>
</gene>
<comment type="caution">
    <text evidence="1">The sequence shown here is derived from an EMBL/GenBank/DDBJ whole genome shotgun (WGS) entry which is preliminary data.</text>
</comment>
<organism evidence="1 2">
    <name type="scientific">Cereibacter changlensis JA139</name>
    <dbReference type="NCBI Taxonomy" id="1188249"/>
    <lineage>
        <taxon>Bacteria</taxon>
        <taxon>Pseudomonadati</taxon>
        <taxon>Pseudomonadota</taxon>
        <taxon>Alphaproteobacteria</taxon>
        <taxon>Rhodobacterales</taxon>
        <taxon>Paracoccaceae</taxon>
        <taxon>Cereibacter</taxon>
    </lineage>
</organism>
<sequence>MLEYLPQHIRDGLDAARKSELKRKSRLRVRVGGTELPVLRLWEGGLALDADQMPQLRGLVDLYDGARHVCHCLIVLSTVENGELICEFKRATPASETAALDFWKDENAPVGYLPRH</sequence>
<reference evidence="1 2" key="1">
    <citation type="submission" date="2018-03" db="EMBL/GenBank/DDBJ databases">
        <title>Cereibacter changlensis.</title>
        <authorList>
            <person name="Meyer T.E."/>
            <person name="Miller S."/>
            <person name="Lodha T."/>
            <person name="Gandham S."/>
            <person name="Chintalapati S."/>
            <person name="Chintalapati V.R."/>
        </authorList>
    </citation>
    <scope>NUCLEOTIDE SEQUENCE [LARGE SCALE GENOMIC DNA]</scope>
    <source>
        <strain evidence="1 2">JA139</strain>
    </source>
</reference>
<name>A0A2T4JVX7_9RHOB</name>
<accession>A0A2T4JVX7</accession>
<dbReference type="EMBL" id="PZKG01000030">
    <property type="protein sequence ID" value="PTE22068.1"/>
    <property type="molecule type" value="Genomic_DNA"/>
</dbReference>
<dbReference type="Proteomes" id="UP000241010">
    <property type="component" value="Unassembled WGS sequence"/>
</dbReference>
<keyword evidence="2" id="KW-1185">Reference proteome</keyword>
<dbReference type="RefSeq" id="WP_107663567.1">
    <property type="nucleotide sequence ID" value="NZ_PZKG01000030.1"/>
</dbReference>
<dbReference type="AlphaFoldDB" id="A0A2T4JVX7"/>
<proteinExistence type="predicted"/>
<evidence type="ECO:0000313" key="1">
    <source>
        <dbReference type="EMBL" id="PTE22068.1"/>
    </source>
</evidence>
<dbReference type="OrthoDB" id="7658488at2"/>